<dbReference type="OrthoDB" id="9809450at2"/>
<dbReference type="AlphaFoldDB" id="A0A2V1JPH1"/>
<dbReference type="PANTHER" id="PTHR43297">
    <property type="entry name" value="OLIGOPEPTIDE TRANSPORT ATP-BINDING PROTEIN APPD"/>
    <property type="match status" value="1"/>
</dbReference>
<comment type="caution">
    <text evidence="9">The sequence shown here is derived from an EMBL/GenBank/DDBJ whole genome shotgun (WGS) entry which is preliminary data.</text>
</comment>
<dbReference type="Pfam" id="PF00005">
    <property type="entry name" value="ABC_tran"/>
    <property type="match status" value="1"/>
</dbReference>
<dbReference type="CDD" id="cd03257">
    <property type="entry name" value="ABC_NikE_OppD_transporters"/>
    <property type="match status" value="1"/>
</dbReference>
<evidence type="ECO:0000256" key="2">
    <source>
        <dbReference type="ARBA" id="ARBA00005417"/>
    </source>
</evidence>
<dbReference type="GO" id="GO:0005524">
    <property type="term" value="F:ATP binding"/>
    <property type="evidence" value="ECO:0007669"/>
    <property type="project" value="UniProtKB-KW"/>
</dbReference>
<dbReference type="SMART" id="SM00382">
    <property type="entry name" value="AAA"/>
    <property type="match status" value="1"/>
</dbReference>
<comment type="subcellular location">
    <subcellularLocation>
        <location evidence="1">Cell membrane</location>
        <topology evidence="1">Peripheral membrane protein</topology>
    </subcellularLocation>
</comment>
<evidence type="ECO:0000256" key="6">
    <source>
        <dbReference type="ARBA" id="ARBA00022840"/>
    </source>
</evidence>
<comment type="similarity">
    <text evidence="2">Belongs to the ABC transporter superfamily.</text>
</comment>
<dbReference type="GO" id="GO:0016887">
    <property type="term" value="F:ATP hydrolysis activity"/>
    <property type="evidence" value="ECO:0007669"/>
    <property type="project" value="InterPro"/>
</dbReference>
<keyword evidence="6 9" id="KW-0067">ATP-binding</keyword>
<dbReference type="InterPro" id="IPR050388">
    <property type="entry name" value="ABC_Ni/Peptide_Import"/>
</dbReference>
<dbReference type="InterPro" id="IPR003593">
    <property type="entry name" value="AAA+_ATPase"/>
</dbReference>
<name>A0A2V1JPH1_EUBRA</name>
<protein>
    <submittedName>
        <fullName evidence="9">Peptide ABC transporter ATP-binding protein</fullName>
    </submittedName>
</protein>
<evidence type="ECO:0000259" key="8">
    <source>
        <dbReference type="PROSITE" id="PS50893"/>
    </source>
</evidence>
<dbReference type="EMBL" id="JRFU01000132">
    <property type="protein sequence ID" value="PWE86066.1"/>
    <property type="molecule type" value="Genomic_DNA"/>
</dbReference>
<dbReference type="Gene3D" id="3.40.50.300">
    <property type="entry name" value="P-loop containing nucleotide triphosphate hydrolases"/>
    <property type="match status" value="1"/>
</dbReference>
<evidence type="ECO:0000256" key="5">
    <source>
        <dbReference type="ARBA" id="ARBA00022741"/>
    </source>
</evidence>
<dbReference type="SUPFAM" id="SSF52540">
    <property type="entry name" value="P-loop containing nucleoside triphosphate hydrolases"/>
    <property type="match status" value="1"/>
</dbReference>
<evidence type="ECO:0000256" key="7">
    <source>
        <dbReference type="ARBA" id="ARBA00023136"/>
    </source>
</evidence>
<dbReference type="InterPro" id="IPR027417">
    <property type="entry name" value="P-loop_NTPase"/>
</dbReference>
<dbReference type="GO" id="GO:0005886">
    <property type="term" value="C:plasma membrane"/>
    <property type="evidence" value="ECO:0007669"/>
    <property type="project" value="UniProtKB-SubCell"/>
</dbReference>
<dbReference type="InterPro" id="IPR003439">
    <property type="entry name" value="ABC_transporter-like_ATP-bd"/>
</dbReference>
<accession>A0A2V1JPH1</accession>
<evidence type="ECO:0000313" key="9">
    <source>
        <dbReference type="EMBL" id="PWE86066.1"/>
    </source>
</evidence>
<keyword evidence="5" id="KW-0547">Nucleotide-binding</keyword>
<proteinExistence type="inferred from homology"/>
<keyword evidence="4" id="KW-1003">Cell membrane</keyword>
<keyword evidence="3" id="KW-0813">Transport</keyword>
<dbReference type="PROSITE" id="PS50893">
    <property type="entry name" value="ABC_TRANSPORTER_2"/>
    <property type="match status" value="1"/>
</dbReference>
<evidence type="ECO:0000256" key="4">
    <source>
        <dbReference type="ARBA" id="ARBA00022475"/>
    </source>
</evidence>
<feature type="domain" description="ABC transporter" evidence="8">
    <location>
        <begin position="6"/>
        <end position="256"/>
    </location>
</feature>
<dbReference type="Proteomes" id="UP000245288">
    <property type="component" value="Unassembled WGS sequence"/>
</dbReference>
<reference evidence="9 10" key="1">
    <citation type="submission" date="2014-09" db="EMBL/GenBank/DDBJ databases">
        <title>Butyrate-producing bacteria isolated from human gut.</title>
        <authorList>
            <person name="Zhang Q."/>
            <person name="Zhao L."/>
        </authorList>
    </citation>
    <scope>NUCLEOTIDE SEQUENCE [LARGE SCALE GENOMIC DNA]</scope>
    <source>
        <strain evidence="9 10">21</strain>
    </source>
</reference>
<sequence>MMSNILEYRNVDIHYGKKQVIENVSLSMKPGEILGIVGESGSGKSTLIRAAMGLLGEGGTVTQGQILYQGTNTTIDMTQIHGEEMRRLRGAEIGMIFQNAGASLCPIRTIEEQLYEAVLEHESISKGEIRDRALELFEQLRFTNGEQILKSYPFEFSGGMNQRVGIVLAMVLRPRLLLADEPTSALDVTVQLQVLREMKKLRDMYGTSIVLVTHNIGVVNYLADHVAVMHQGKLVEYGTKEDVLNHPQDAYTKKLIGSVLHLKRS</sequence>
<dbReference type="PANTHER" id="PTHR43297:SF2">
    <property type="entry name" value="DIPEPTIDE TRANSPORT ATP-BINDING PROTEIN DPPD"/>
    <property type="match status" value="1"/>
</dbReference>
<keyword evidence="7" id="KW-0472">Membrane</keyword>
<organism evidence="9 10">
    <name type="scientific">Eubacterium ramulus</name>
    <dbReference type="NCBI Taxonomy" id="39490"/>
    <lineage>
        <taxon>Bacteria</taxon>
        <taxon>Bacillati</taxon>
        <taxon>Bacillota</taxon>
        <taxon>Clostridia</taxon>
        <taxon>Eubacteriales</taxon>
        <taxon>Eubacteriaceae</taxon>
        <taxon>Eubacterium</taxon>
    </lineage>
</organism>
<evidence type="ECO:0000256" key="1">
    <source>
        <dbReference type="ARBA" id="ARBA00004202"/>
    </source>
</evidence>
<gene>
    <name evidence="9" type="ORF">LG34_12090</name>
</gene>
<evidence type="ECO:0000313" key="10">
    <source>
        <dbReference type="Proteomes" id="UP000245288"/>
    </source>
</evidence>
<keyword evidence="10" id="KW-1185">Reference proteome</keyword>
<evidence type="ECO:0000256" key="3">
    <source>
        <dbReference type="ARBA" id="ARBA00022448"/>
    </source>
</evidence>